<accession>A0A9J5WFW3</accession>
<comment type="caution">
    <text evidence="2">The sequence shown here is derived from an EMBL/GenBank/DDBJ whole genome shotgun (WGS) entry which is preliminary data.</text>
</comment>
<sequence>MVGHGNQQTAMEMAQLQWSLVQRRWNLAQRWWSSAQHGGIQRIGADEKKDESKPPMSLPELTSATCIRVRKFIIVDCLIFDRIEFELKVMVCGEHNAHLPPPHALAMIQTKDSTAFPDPCRNFAFPPPPPACPVCYVPVEQAIARMPRTEPHRGSAFGGYPSLVERNASFDIKEPMTLHCGSGGGRNSIKGFK</sequence>
<reference evidence="2 3" key="1">
    <citation type="submission" date="2020-09" db="EMBL/GenBank/DDBJ databases">
        <title>De no assembly of potato wild relative species, Solanum commersonii.</title>
        <authorList>
            <person name="Cho K."/>
        </authorList>
    </citation>
    <scope>NUCLEOTIDE SEQUENCE [LARGE SCALE GENOMIC DNA]</scope>
    <source>
        <strain evidence="2">LZ3.2</strain>
        <tissue evidence="2">Leaf</tissue>
    </source>
</reference>
<name>A0A9J5WFW3_SOLCO</name>
<dbReference type="EMBL" id="JACXVP010000012">
    <property type="protein sequence ID" value="KAG5574124.1"/>
    <property type="molecule type" value="Genomic_DNA"/>
</dbReference>
<feature type="domain" description="TOD1/MUCI70 glycosyltransferase-like" evidence="1">
    <location>
        <begin position="147"/>
        <end position="182"/>
    </location>
</feature>
<proteinExistence type="predicted"/>
<organism evidence="2 3">
    <name type="scientific">Solanum commersonii</name>
    <name type="common">Commerson's wild potato</name>
    <name type="synonym">Commerson's nightshade</name>
    <dbReference type="NCBI Taxonomy" id="4109"/>
    <lineage>
        <taxon>Eukaryota</taxon>
        <taxon>Viridiplantae</taxon>
        <taxon>Streptophyta</taxon>
        <taxon>Embryophyta</taxon>
        <taxon>Tracheophyta</taxon>
        <taxon>Spermatophyta</taxon>
        <taxon>Magnoliopsida</taxon>
        <taxon>eudicotyledons</taxon>
        <taxon>Gunneridae</taxon>
        <taxon>Pentapetalae</taxon>
        <taxon>asterids</taxon>
        <taxon>lamiids</taxon>
        <taxon>Solanales</taxon>
        <taxon>Solanaceae</taxon>
        <taxon>Solanoideae</taxon>
        <taxon>Solaneae</taxon>
        <taxon>Solanum</taxon>
    </lineage>
</organism>
<evidence type="ECO:0000313" key="2">
    <source>
        <dbReference type="EMBL" id="KAG5574124.1"/>
    </source>
</evidence>
<dbReference type="OrthoDB" id="10613727at2759"/>
<dbReference type="Proteomes" id="UP000824120">
    <property type="component" value="Chromosome 12"/>
</dbReference>
<protein>
    <recommendedName>
        <fullName evidence="1">TOD1/MUCI70 glycosyltransferase-like domain-containing protein</fullName>
    </recommendedName>
</protein>
<gene>
    <name evidence="2" type="ORF">H5410_063890</name>
</gene>
<evidence type="ECO:0000313" key="3">
    <source>
        <dbReference type="Proteomes" id="UP000824120"/>
    </source>
</evidence>
<evidence type="ECO:0000259" key="1">
    <source>
        <dbReference type="Pfam" id="PF04765"/>
    </source>
</evidence>
<dbReference type="Pfam" id="PF04765">
    <property type="entry name" value="TOD1_MUCI70"/>
    <property type="match status" value="1"/>
</dbReference>
<dbReference type="InterPro" id="IPR048354">
    <property type="entry name" value="TOD1_MUCI70_glycTrfase_dom"/>
</dbReference>
<dbReference type="AlphaFoldDB" id="A0A9J5WFW3"/>
<keyword evidence="3" id="KW-1185">Reference proteome</keyword>